<evidence type="ECO:0000313" key="3">
    <source>
        <dbReference type="Proteomes" id="UP000324832"/>
    </source>
</evidence>
<evidence type="ECO:0008006" key="4">
    <source>
        <dbReference type="Google" id="ProtNLM"/>
    </source>
</evidence>
<feature type="chain" id="PRO_5022744791" description="Nucleolus and neural progenitor protein-like N-terminal domain-containing protein" evidence="1">
    <location>
        <begin position="19"/>
        <end position="89"/>
    </location>
</feature>
<keyword evidence="3" id="KW-1185">Reference proteome</keyword>
<reference evidence="2 3" key="1">
    <citation type="submission" date="2017-07" db="EMBL/GenBank/DDBJ databases">
        <authorList>
            <person name="Talla V."/>
            <person name="Backstrom N."/>
        </authorList>
    </citation>
    <scope>NUCLEOTIDE SEQUENCE [LARGE SCALE GENOMIC DNA]</scope>
</reference>
<proteinExistence type="predicted"/>
<keyword evidence="1" id="KW-0732">Signal</keyword>
<feature type="signal peptide" evidence="1">
    <location>
        <begin position="1"/>
        <end position="18"/>
    </location>
</feature>
<evidence type="ECO:0000313" key="2">
    <source>
        <dbReference type="EMBL" id="VVC98684.1"/>
    </source>
</evidence>
<accession>A0A5E4QL50</accession>
<organism evidence="2 3">
    <name type="scientific">Leptidea sinapis</name>
    <dbReference type="NCBI Taxonomy" id="189913"/>
    <lineage>
        <taxon>Eukaryota</taxon>
        <taxon>Metazoa</taxon>
        <taxon>Ecdysozoa</taxon>
        <taxon>Arthropoda</taxon>
        <taxon>Hexapoda</taxon>
        <taxon>Insecta</taxon>
        <taxon>Pterygota</taxon>
        <taxon>Neoptera</taxon>
        <taxon>Endopterygota</taxon>
        <taxon>Lepidoptera</taxon>
        <taxon>Glossata</taxon>
        <taxon>Ditrysia</taxon>
        <taxon>Papilionoidea</taxon>
        <taxon>Pieridae</taxon>
        <taxon>Dismorphiinae</taxon>
        <taxon>Leptidea</taxon>
    </lineage>
</organism>
<dbReference type="Proteomes" id="UP000324832">
    <property type="component" value="Unassembled WGS sequence"/>
</dbReference>
<dbReference type="EMBL" id="FZQP02003734">
    <property type="protein sequence ID" value="VVC98684.1"/>
    <property type="molecule type" value="Genomic_DNA"/>
</dbReference>
<gene>
    <name evidence="2" type="ORF">LSINAPIS_LOCUS9721</name>
</gene>
<evidence type="ECO:0000256" key="1">
    <source>
        <dbReference type="SAM" id="SignalP"/>
    </source>
</evidence>
<name>A0A5E4QL50_9NEOP</name>
<protein>
    <recommendedName>
        <fullName evidence="4">Nucleolus and neural progenitor protein-like N-terminal domain-containing protein</fullName>
    </recommendedName>
</protein>
<dbReference type="AlphaFoldDB" id="A0A5E4QL50"/>
<sequence>MCVLKLKLYLQLAKIILADCMSEQNRSILTKCCNLLKVFEVQWTNALALSLEQLCGTLRFLFRKCCYGTYKLTLERRYACMKKSIHVTK</sequence>